<organism evidence="4">
    <name type="scientific">marine sediment metagenome</name>
    <dbReference type="NCBI Taxonomy" id="412755"/>
    <lineage>
        <taxon>unclassified sequences</taxon>
        <taxon>metagenomes</taxon>
        <taxon>ecological metagenomes</taxon>
    </lineage>
</organism>
<name>X1RJW1_9ZZZZ</name>
<dbReference type="InterPro" id="IPR001789">
    <property type="entry name" value="Sig_transdc_resp-reg_receiver"/>
</dbReference>
<evidence type="ECO:0000256" key="2">
    <source>
        <dbReference type="ARBA" id="ARBA00023012"/>
    </source>
</evidence>
<reference evidence="4" key="1">
    <citation type="journal article" date="2014" name="Front. Microbiol.">
        <title>High frequency of phylogenetically diverse reductive dehalogenase-homologous genes in deep subseafloor sedimentary metagenomes.</title>
        <authorList>
            <person name="Kawai M."/>
            <person name="Futagami T."/>
            <person name="Toyoda A."/>
            <person name="Takaki Y."/>
            <person name="Nishi S."/>
            <person name="Hori S."/>
            <person name="Arai W."/>
            <person name="Tsubouchi T."/>
            <person name="Morono Y."/>
            <person name="Uchiyama I."/>
            <person name="Ito T."/>
            <person name="Fujiyama A."/>
            <person name="Inagaki F."/>
            <person name="Takami H."/>
        </authorList>
    </citation>
    <scope>NUCLEOTIDE SEQUENCE</scope>
    <source>
        <strain evidence="4">Expedition CK06-06</strain>
    </source>
</reference>
<dbReference type="PROSITE" id="PS50110">
    <property type="entry name" value="RESPONSE_REGULATORY"/>
    <property type="match status" value="1"/>
</dbReference>
<keyword evidence="2" id="KW-0902">Two-component regulatory system</keyword>
<feature type="non-terminal residue" evidence="4">
    <location>
        <position position="1"/>
    </location>
</feature>
<dbReference type="SUPFAM" id="SSF52172">
    <property type="entry name" value="CheY-like"/>
    <property type="match status" value="1"/>
</dbReference>
<dbReference type="EMBL" id="BARW01010825">
    <property type="protein sequence ID" value="GAI80923.1"/>
    <property type="molecule type" value="Genomic_DNA"/>
</dbReference>
<dbReference type="InterPro" id="IPR036890">
    <property type="entry name" value="HATPase_C_sf"/>
</dbReference>
<dbReference type="PANTHER" id="PTHR45339">
    <property type="entry name" value="HYBRID SIGNAL TRANSDUCTION HISTIDINE KINASE J"/>
    <property type="match status" value="1"/>
</dbReference>
<proteinExistence type="predicted"/>
<gene>
    <name evidence="4" type="ORF">S12H4_21130</name>
</gene>
<dbReference type="AlphaFoldDB" id="X1RJW1"/>
<dbReference type="InterPro" id="IPR011006">
    <property type="entry name" value="CheY-like_superfamily"/>
</dbReference>
<protein>
    <recommendedName>
        <fullName evidence="3">Response regulatory domain-containing protein</fullName>
    </recommendedName>
</protein>
<dbReference type="SUPFAM" id="SSF55874">
    <property type="entry name" value="ATPase domain of HSP90 chaperone/DNA topoisomerase II/histidine kinase"/>
    <property type="match status" value="1"/>
</dbReference>
<keyword evidence="1" id="KW-0597">Phosphoprotein</keyword>
<dbReference type="GO" id="GO:0000160">
    <property type="term" value="P:phosphorelay signal transduction system"/>
    <property type="evidence" value="ECO:0007669"/>
    <property type="project" value="UniProtKB-KW"/>
</dbReference>
<dbReference type="SMART" id="SM00448">
    <property type="entry name" value="REC"/>
    <property type="match status" value="1"/>
</dbReference>
<evidence type="ECO:0000259" key="3">
    <source>
        <dbReference type="PROSITE" id="PS50110"/>
    </source>
</evidence>
<dbReference type="Gene3D" id="3.30.565.10">
    <property type="entry name" value="Histidine kinase-like ATPase, C-terminal domain"/>
    <property type="match status" value="1"/>
</dbReference>
<evidence type="ECO:0000313" key="4">
    <source>
        <dbReference type="EMBL" id="GAI80923.1"/>
    </source>
</evidence>
<sequence>INLVKLLGGTISLTSRPGKGSTFSLTVPVGVHIETKPLMTEFKRDETRAKGAPGVSVRFAGKVLVVEDDSVNQKTILAMLKKVGLETDVANDGEQAVQKATDGHFDLVLMDMHMPNMNGYEATKALRKKGFTIPIVALTASVMKSDADRCLAAGCDHYLPKPIDREKLFETLGKYLPSARSSSSIEHRASSIEIDKDVID</sequence>
<dbReference type="PANTHER" id="PTHR45339:SF1">
    <property type="entry name" value="HYBRID SIGNAL TRANSDUCTION HISTIDINE KINASE J"/>
    <property type="match status" value="1"/>
</dbReference>
<accession>X1RJW1</accession>
<dbReference type="Gene3D" id="3.40.50.2300">
    <property type="match status" value="1"/>
</dbReference>
<comment type="caution">
    <text evidence="4">The sequence shown here is derived from an EMBL/GenBank/DDBJ whole genome shotgun (WGS) entry which is preliminary data.</text>
</comment>
<evidence type="ECO:0000256" key="1">
    <source>
        <dbReference type="ARBA" id="ARBA00022553"/>
    </source>
</evidence>
<dbReference type="CDD" id="cd17546">
    <property type="entry name" value="REC_hyHK_CKI1_RcsC-like"/>
    <property type="match status" value="1"/>
</dbReference>
<dbReference type="Pfam" id="PF00072">
    <property type="entry name" value="Response_reg"/>
    <property type="match status" value="1"/>
</dbReference>
<feature type="domain" description="Response regulatory" evidence="3">
    <location>
        <begin position="62"/>
        <end position="176"/>
    </location>
</feature>